<reference evidence="3" key="2">
    <citation type="submission" date="2023-06" db="EMBL/GenBank/DDBJ databases">
        <authorList>
            <consortium name="Lawrence Berkeley National Laboratory"/>
            <person name="Haridas S."/>
            <person name="Hensen N."/>
            <person name="Bonometti L."/>
            <person name="Westerberg I."/>
            <person name="Brannstrom I.O."/>
            <person name="Guillou S."/>
            <person name="Cros-Aarteil S."/>
            <person name="Calhoun S."/>
            <person name="Kuo A."/>
            <person name="Mondo S."/>
            <person name="Pangilinan J."/>
            <person name="Riley R."/>
            <person name="Labutti K."/>
            <person name="Andreopoulos B."/>
            <person name="Lipzen A."/>
            <person name="Chen C."/>
            <person name="Yanf M."/>
            <person name="Daum C."/>
            <person name="Ng V."/>
            <person name="Clum A."/>
            <person name="Steindorff A."/>
            <person name="Ohm R."/>
            <person name="Martin F."/>
            <person name="Silar P."/>
            <person name="Natvig D."/>
            <person name="Lalanne C."/>
            <person name="Gautier V."/>
            <person name="Ament-Velasquez S.L."/>
            <person name="Kruys A."/>
            <person name="Hutchinson M.I."/>
            <person name="Powell A.J."/>
            <person name="Barry K."/>
            <person name="Miller A.N."/>
            <person name="Grigoriev I.V."/>
            <person name="Debuchy R."/>
            <person name="Gladieux P."/>
            <person name="Thoren M.H."/>
            <person name="Johannesson H."/>
        </authorList>
    </citation>
    <scope>NUCLEOTIDE SEQUENCE</scope>
    <source>
        <strain evidence="3">CBS 955.72</strain>
    </source>
</reference>
<dbReference type="AlphaFoldDB" id="A0AAJ0MCP3"/>
<dbReference type="PANTHER" id="PTHR46825:SF14">
    <property type="entry name" value="BETA-LACTAMASE-RELATED DOMAIN-CONTAINING PROTEIN"/>
    <property type="match status" value="1"/>
</dbReference>
<gene>
    <name evidence="3" type="ORF">B0T25DRAFT_570429</name>
</gene>
<evidence type="ECO:0000259" key="2">
    <source>
        <dbReference type="Pfam" id="PF00144"/>
    </source>
</evidence>
<protein>
    <submittedName>
        <fullName evidence="3">Beta-lactamase/transpeptidase-like protein</fullName>
    </submittedName>
</protein>
<keyword evidence="4" id="KW-1185">Reference proteome</keyword>
<dbReference type="InterPro" id="IPR050491">
    <property type="entry name" value="AmpC-like"/>
</dbReference>
<dbReference type="PANTHER" id="PTHR46825">
    <property type="entry name" value="D-ALANYL-D-ALANINE-CARBOXYPEPTIDASE/ENDOPEPTIDASE AMPH"/>
    <property type="match status" value="1"/>
</dbReference>
<proteinExistence type="inferred from homology"/>
<dbReference type="InterPro" id="IPR012338">
    <property type="entry name" value="Beta-lactam/transpept-like"/>
</dbReference>
<dbReference type="InterPro" id="IPR001466">
    <property type="entry name" value="Beta-lactam-related"/>
</dbReference>
<evidence type="ECO:0000313" key="3">
    <source>
        <dbReference type="EMBL" id="KAK3349822.1"/>
    </source>
</evidence>
<comment type="similarity">
    <text evidence="1">Belongs to the peptidase S12 family.</text>
</comment>
<dbReference type="SUPFAM" id="SSF56601">
    <property type="entry name" value="beta-lactamase/transpeptidase-like"/>
    <property type="match status" value="1"/>
</dbReference>
<sequence>MATAPDILKSQAFSDTVNHLSSNYGNVGLSIGLLDGSDSVDMNFGTLQAASDGGDGETPTKDTVYLISSMSKPIIALAVAIMVNDEKYDIDLTTKVKDILPELAGRTFLRHANRELTIADLLDNRTEFPKCTNFWESPEGDMPWKTASPILALLGMLPSSGSFKTAGDFAYARNYCNEGFALAATILEKKTRTVWAEFIRHKILQPLGMSNTTAGLTNPEERDTSNRFAKSHSVSVEEPLEELQRRQRGLGSSFEYDVVLQYVKHEMQPLKPVQVMPSQVTHAREDLKSTPLGAAAGIMSSVTDLLKFYRKFMDVYHFPTNKKSGPDFQRLSEVERGMVTVQEYIKSMVQSTTCAYAGGWSTAMVPWDTEHTSPRPRWPGADGDNARRLEKAMEKLGKNEADIYRSWPFFQRTQDSEDQRLTLHHGGNMVGATSFCMLDLERKRATVVLSNTRGFVVDTANLVGMMMATYDEPAFEQRCDALKDLAKTLASSYLWDVCHYDQSLAAEFPRLADPEAFKACVGTYQIAEGVFATVSEGKHSAAEYPSGVPCLQLRLYGNGYPYPLRLSKGASNTDRRIKMTFAMSMAELTPLGVGGNNRLDAKDFHIEFRDRENDAFHKFVWVVDRTILKTPDIDASSVYAFVRTANPTLAVEG</sequence>
<dbReference type="Proteomes" id="UP001275084">
    <property type="component" value="Unassembled WGS sequence"/>
</dbReference>
<name>A0AAJ0MCP3_9PEZI</name>
<organism evidence="3 4">
    <name type="scientific">Lasiosphaeria hispida</name>
    <dbReference type="NCBI Taxonomy" id="260671"/>
    <lineage>
        <taxon>Eukaryota</taxon>
        <taxon>Fungi</taxon>
        <taxon>Dikarya</taxon>
        <taxon>Ascomycota</taxon>
        <taxon>Pezizomycotina</taxon>
        <taxon>Sordariomycetes</taxon>
        <taxon>Sordariomycetidae</taxon>
        <taxon>Sordariales</taxon>
        <taxon>Lasiosphaeriaceae</taxon>
        <taxon>Lasiosphaeria</taxon>
    </lineage>
</organism>
<evidence type="ECO:0000256" key="1">
    <source>
        <dbReference type="ARBA" id="ARBA00038215"/>
    </source>
</evidence>
<reference evidence="3" key="1">
    <citation type="journal article" date="2023" name="Mol. Phylogenet. Evol.">
        <title>Genome-scale phylogeny and comparative genomics of the fungal order Sordariales.</title>
        <authorList>
            <person name="Hensen N."/>
            <person name="Bonometti L."/>
            <person name="Westerberg I."/>
            <person name="Brannstrom I.O."/>
            <person name="Guillou S."/>
            <person name="Cros-Aarteil S."/>
            <person name="Calhoun S."/>
            <person name="Haridas S."/>
            <person name="Kuo A."/>
            <person name="Mondo S."/>
            <person name="Pangilinan J."/>
            <person name="Riley R."/>
            <person name="LaButti K."/>
            <person name="Andreopoulos B."/>
            <person name="Lipzen A."/>
            <person name="Chen C."/>
            <person name="Yan M."/>
            <person name="Daum C."/>
            <person name="Ng V."/>
            <person name="Clum A."/>
            <person name="Steindorff A."/>
            <person name="Ohm R.A."/>
            <person name="Martin F."/>
            <person name="Silar P."/>
            <person name="Natvig D.O."/>
            <person name="Lalanne C."/>
            <person name="Gautier V."/>
            <person name="Ament-Velasquez S.L."/>
            <person name="Kruys A."/>
            <person name="Hutchinson M.I."/>
            <person name="Powell A.J."/>
            <person name="Barry K."/>
            <person name="Miller A.N."/>
            <person name="Grigoriev I.V."/>
            <person name="Debuchy R."/>
            <person name="Gladieux P."/>
            <person name="Hiltunen Thoren M."/>
            <person name="Johannesson H."/>
        </authorList>
    </citation>
    <scope>NUCLEOTIDE SEQUENCE</scope>
    <source>
        <strain evidence="3">CBS 955.72</strain>
    </source>
</reference>
<comment type="caution">
    <text evidence="3">The sequence shown here is derived from an EMBL/GenBank/DDBJ whole genome shotgun (WGS) entry which is preliminary data.</text>
</comment>
<evidence type="ECO:0000313" key="4">
    <source>
        <dbReference type="Proteomes" id="UP001275084"/>
    </source>
</evidence>
<accession>A0AAJ0MCP3</accession>
<dbReference type="Gene3D" id="3.40.710.10">
    <property type="entry name" value="DD-peptidase/beta-lactamase superfamily"/>
    <property type="match status" value="1"/>
</dbReference>
<dbReference type="Pfam" id="PF00144">
    <property type="entry name" value="Beta-lactamase"/>
    <property type="match status" value="1"/>
</dbReference>
<dbReference type="EMBL" id="JAUIQD010000005">
    <property type="protein sequence ID" value="KAK3349822.1"/>
    <property type="molecule type" value="Genomic_DNA"/>
</dbReference>
<feature type="domain" description="Beta-lactamase-related" evidence="2">
    <location>
        <begin position="15"/>
        <end position="455"/>
    </location>
</feature>